<dbReference type="Gene3D" id="2.60.40.150">
    <property type="entry name" value="C2 domain"/>
    <property type="match status" value="2"/>
</dbReference>
<feature type="compositionally biased region" description="Low complexity" evidence="6">
    <location>
        <begin position="537"/>
        <end position="556"/>
    </location>
</feature>
<dbReference type="RefSeq" id="XP_013171881.1">
    <property type="nucleotide sequence ID" value="XM_013316427.1"/>
</dbReference>
<dbReference type="Gene3D" id="2.30.42.10">
    <property type="match status" value="1"/>
</dbReference>
<evidence type="ECO:0000256" key="4">
    <source>
        <dbReference type="ARBA" id="ARBA00034103"/>
    </source>
</evidence>
<dbReference type="PROSITE" id="PS50004">
    <property type="entry name" value="C2"/>
    <property type="match status" value="2"/>
</dbReference>
<dbReference type="GO" id="GO:0042734">
    <property type="term" value="C:presynaptic membrane"/>
    <property type="evidence" value="ECO:0007669"/>
    <property type="project" value="TreeGrafter"/>
</dbReference>
<evidence type="ECO:0000256" key="6">
    <source>
        <dbReference type="SAM" id="MobiDB-lite"/>
    </source>
</evidence>
<accession>A0AAJ6ZFY2</accession>
<protein>
    <submittedName>
        <fullName evidence="10">Regulating synaptic membrane exocytosis protein 1</fullName>
    </submittedName>
</protein>
<evidence type="ECO:0000256" key="5">
    <source>
        <dbReference type="PROSITE-ProRule" id="PRU00175"/>
    </source>
</evidence>
<dbReference type="CTD" id="38337"/>
<dbReference type="PANTHER" id="PTHR12157">
    <property type="entry name" value="REGULATING SYNAPTIC MEMBRANE EXOCYTOSIS PROTEIN"/>
    <property type="match status" value="1"/>
</dbReference>
<evidence type="ECO:0000256" key="3">
    <source>
        <dbReference type="ARBA" id="ARBA00023018"/>
    </source>
</evidence>
<dbReference type="AlphaFoldDB" id="A0AAJ6ZFY2"/>
<dbReference type="SUPFAM" id="SSF50156">
    <property type="entry name" value="PDZ domain-like"/>
    <property type="match status" value="1"/>
</dbReference>
<dbReference type="GeneID" id="106120956"/>
<dbReference type="InterPro" id="IPR001478">
    <property type="entry name" value="PDZ"/>
</dbReference>
<evidence type="ECO:0000313" key="10">
    <source>
        <dbReference type="RefSeq" id="XP_013171881.1"/>
    </source>
</evidence>
<comment type="subcellular location">
    <subcellularLocation>
        <location evidence="4">Synapse</location>
    </subcellularLocation>
</comment>
<feature type="compositionally biased region" description="Basic and acidic residues" evidence="6">
    <location>
        <begin position="424"/>
        <end position="434"/>
    </location>
</feature>
<keyword evidence="2" id="KW-0862">Zinc</keyword>
<feature type="compositionally biased region" description="Basic residues" evidence="6">
    <location>
        <begin position="272"/>
        <end position="281"/>
    </location>
</feature>
<dbReference type="PANTHER" id="PTHR12157:SF24">
    <property type="entry name" value="FIFE, ISOFORM D"/>
    <property type="match status" value="1"/>
</dbReference>
<keyword evidence="3" id="KW-0770">Synapse</keyword>
<gene>
    <name evidence="10" type="primary">LOC106120956</name>
</gene>
<feature type="domain" description="RING-type" evidence="8">
    <location>
        <begin position="97"/>
        <end position="145"/>
    </location>
</feature>
<dbReference type="InterPro" id="IPR036034">
    <property type="entry name" value="PDZ_sf"/>
</dbReference>
<keyword evidence="1 5" id="KW-0863">Zinc-finger</keyword>
<dbReference type="GO" id="GO:0048788">
    <property type="term" value="C:cytoskeleton of presynaptic active zone"/>
    <property type="evidence" value="ECO:0007669"/>
    <property type="project" value="TreeGrafter"/>
</dbReference>
<evidence type="ECO:0000256" key="1">
    <source>
        <dbReference type="ARBA" id="ARBA00022771"/>
    </source>
</evidence>
<dbReference type="CDD" id="cd06714">
    <property type="entry name" value="PDZ_RIM-like"/>
    <property type="match status" value="1"/>
</dbReference>
<reference evidence="10" key="1">
    <citation type="submission" date="2025-08" db="UniProtKB">
        <authorList>
            <consortium name="RefSeq"/>
        </authorList>
    </citation>
    <scope>IDENTIFICATION</scope>
</reference>
<feature type="domain" description="PDZ" evidence="9">
    <location>
        <begin position="423"/>
        <end position="514"/>
    </location>
</feature>
<sequence>MMLPTNVMSFMKKMVATEDTTNTVPGHIETPGTFGKLRQTLSSSLLTAQDKVTKLGPRPVVVEAEPPPAAPPAQPPPPQPAKTEREAGKAPSRAGACRVCLKALKPGEVFHTCNGCQHRVCEDCSSYSKPAGDDEASSWRCSVCRRKAGPRVPPAAQDSTDSLLDVPVLEALQRRHSEARLGGGGASTGLAPPRSPELRRHSDVSPASLKELEKVMFTLQKGVSRSFEASHSRELTQFVTTLPLRQLKGGGGGGGSVTPDVESRRASTVSPARRRSVRAPRQRSCDEDQPQPGHHAPALSAPPPMSRRASAVDVVGGAGGRRSSYRVEEPSDTTPQITGLSVDEDRPIRRRGSQLPDIAALQQRTGALSAMAALASRGVDAEPTPSAAAVAAAAAAAAARQMSVDAEAIKIVIHDVDDRTPRRVTLRRDPNDKGHRSRGFGMRVVGGKPDASGRREAVIVWTVPGGPADLAGLQQGDKVLEWCGVPLTERSFEEVCAVLERGGDTVELLVEPAPQLDDPPAPVQHHASHHHHALYAPQASTLSTSTPSSSRPSYLRTRNRQNTIVANPTEIAENPGIIPIGFNCNKCCESLEQERSERARERERERPAPRAQLQVWFEAELRKLVVVLIAADDLPPRDHTLGYGDEPEAFARIRLLPSLESCPPVETDPASASCSPVWNATLGFGGLSADLLAGRALELTLWDACPGIDPVLIGECTMELEKAFAEERAVWWTLEERGIRSASTSPRGSLAGARALRRGDFASQRSVSDDVDSIGECASLLHPDHAWVAGSRRGSSQSETLEVEVYQLGKDFSRSLPGSRRSSFQQQDKGADGAVAPTGSRRSERRRSSCVRRDPDDILRSLRAVKGELGRTLSLSGSTARRKSRFIFNHHPHLLPLMTHDSTAKRKSRFHPKAACAVRVVLAAGTATGRKGSMWAAVPAAAEAAAAELGDDEEGVPLGPGQLPPRGSHLPPLHAEINISIIMIKGQLELEVSHARRVYGVNGEVPDSYVKCYLRDGDKWLHKRKTRVIRRTTEPHFKQTLKYQASDALGRTLVVMLWQRCGGFEHNLALGGAEICLDKLSLPQRTYGWYPLFPATSLAADESPD</sequence>
<dbReference type="Gene3D" id="3.30.40.10">
    <property type="entry name" value="Zinc/RING finger domain, C3HC4 (zinc finger)"/>
    <property type="match status" value="1"/>
</dbReference>
<dbReference type="InterPro" id="IPR001841">
    <property type="entry name" value="Znf_RING"/>
</dbReference>
<dbReference type="InterPro" id="IPR039032">
    <property type="entry name" value="Rim-like"/>
</dbReference>
<name>A0AAJ6ZFY2_PAPXU</name>
<dbReference type="Proteomes" id="UP000694872">
    <property type="component" value="Unplaced"/>
</dbReference>
<dbReference type="SUPFAM" id="SSF57903">
    <property type="entry name" value="FYVE/PHD zinc finger"/>
    <property type="match status" value="1"/>
</dbReference>
<dbReference type="PROSITE" id="PS50089">
    <property type="entry name" value="ZF_RING_2"/>
    <property type="match status" value="1"/>
</dbReference>
<feature type="region of interest" description="Disordered" evidence="6">
    <location>
        <begin position="61"/>
        <end position="90"/>
    </location>
</feature>
<dbReference type="GO" id="GO:0031267">
    <property type="term" value="F:small GTPase binding"/>
    <property type="evidence" value="ECO:0007669"/>
    <property type="project" value="InterPro"/>
</dbReference>
<dbReference type="KEGG" id="pxu:106120956"/>
<evidence type="ECO:0000259" key="8">
    <source>
        <dbReference type="PROSITE" id="PS50089"/>
    </source>
</evidence>
<dbReference type="SMART" id="SM00239">
    <property type="entry name" value="C2"/>
    <property type="match status" value="2"/>
</dbReference>
<feature type="region of interest" description="Disordered" evidence="6">
    <location>
        <begin position="537"/>
        <end position="568"/>
    </location>
</feature>
<organism evidence="10">
    <name type="scientific">Papilio xuthus</name>
    <name type="common">Asian swallowtail butterfly</name>
    <dbReference type="NCBI Taxonomy" id="66420"/>
    <lineage>
        <taxon>Eukaryota</taxon>
        <taxon>Metazoa</taxon>
        <taxon>Ecdysozoa</taxon>
        <taxon>Arthropoda</taxon>
        <taxon>Hexapoda</taxon>
        <taxon>Insecta</taxon>
        <taxon>Pterygota</taxon>
        <taxon>Neoptera</taxon>
        <taxon>Endopterygota</taxon>
        <taxon>Lepidoptera</taxon>
        <taxon>Glossata</taxon>
        <taxon>Ditrysia</taxon>
        <taxon>Papilionoidea</taxon>
        <taxon>Papilionidae</taxon>
        <taxon>Papilioninae</taxon>
        <taxon>Papilio</taxon>
    </lineage>
</organism>
<dbReference type="GO" id="GO:0042391">
    <property type="term" value="P:regulation of membrane potential"/>
    <property type="evidence" value="ECO:0007669"/>
    <property type="project" value="TreeGrafter"/>
</dbReference>
<keyword evidence="1 5" id="KW-0479">Metal-binding</keyword>
<dbReference type="GO" id="GO:0048167">
    <property type="term" value="P:regulation of synaptic plasticity"/>
    <property type="evidence" value="ECO:0007669"/>
    <property type="project" value="TreeGrafter"/>
</dbReference>
<dbReference type="GO" id="GO:0044325">
    <property type="term" value="F:transmembrane transporter binding"/>
    <property type="evidence" value="ECO:0007669"/>
    <property type="project" value="TreeGrafter"/>
</dbReference>
<feature type="region of interest" description="Disordered" evidence="6">
    <location>
        <begin position="814"/>
        <end position="853"/>
    </location>
</feature>
<evidence type="ECO:0000256" key="2">
    <source>
        <dbReference type="ARBA" id="ARBA00022833"/>
    </source>
</evidence>
<feature type="domain" description="C2" evidence="7">
    <location>
        <begin position="967"/>
        <end position="1090"/>
    </location>
</feature>
<dbReference type="GO" id="GO:0048791">
    <property type="term" value="P:calcium ion-regulated exocytosis of neurotransmitter"/>
    <property type="evidence" value="ECO:0007669"/>
    <property type="project" value="TreeGrafter"/>
</dbReference>
<evidence type="ECO:0000259" key="9">
    <source>
        <dbReference type="PROSITE" id="PS50106"/>
    </source>
</evidence>
<dbReference type="InterPro" id="IPR000008">
    <property type="entry name" value="C2_dom"/>
</dbReference>
<dbReference type="Pfam" id="PF00168">
    <property type="entry name" value="C2"/>
    <property type="match status" value="2"/>
</dbReference>
<dbReference type="SMART" id="SM00228">
    <property type="entry name" value="PDZ"/>
    <property type="match status" value="1"/>
</dbReference>
<feature type="region of interest" description="Disordered" evidence="6">
    <location>
        <begin position="177"/>
        <end position="206"/>
    </location>
</feature>
<dbReference type="GO" id="GO:0008270">
    <property type="term" value="F:zinc ion binding"/>
    <property type="evidence" value="ECO:0007669"/>
    <property type="project" value="UniProtKB-KW"/>
</dbReference>
<dbReference type="InterPro" id="IPR011011">
    <property type="entry name" value="Znf_FYVE_PHD"/>
</dbReference>
<dbReference type="Pfam" id="PF00595">
    <property type="entry name" value="PDZ"/>
    <property type="match status" value="1"/>
</dbReference>
<dbReference type="PROSITE" id="PS50106">
    <property type="entry name" value="PDZ"/>
    <property type="match status" value="1"/>
</dbReference>
<dbReference type="GO" id="GO:0050806">
    <property type="term" value="P:positive regulation of synaptic transmission"/>
    <property type="evidence" value="ECO:0007669"/>
    <property type="project" value="TreeGrafter"/>
</dbReference>
<dbReference type="InterPro" id="IPR013083">
    <property type="entry name" value="Znf_RING/FYVE/PHD"/>
</dbReference>
<evidence type="ECO:0000259" key="7">
    <source>
        <dbReference type="PROSITE" id="PS50004"/>
    </source>
</evidence>
<feature type="region of interest" description="Disordered" evidence="6">
    <location>
        <begin position="245"/>
        <end position="342"/>
    </location>
</feature>
<feature type="compositionally biased region" description="Pro residues" evidence="6">
    <location>
        <begin position="65"/>
        <end position="80"/>
    </location>
</feature>
<dbReference type="InterPro" id="IPR035892">
    <property type="entry name" value="C2_domain_sf"/>
</dbReference>
<feature type="region of interest" description="Disordered" evidence="6">
    <location>
        <begin position="424"/>
        <end position="449"/>
    </location>
</feature>
<dbReference type="SUPFAM" id="SSF49562">
    <property type="entry name" value="C2 domain (Calcium/lipid-binding domain, CaLB)"/>
    <property type="match status" value="2"/>
</dbReference>
<proteinExistence type="predicted"/>
<feature type="domain" description="C2" evidence="7">
    <location>
        <begin position="605"/>
        <end position="733"/>
    </location>
</feature>